<dbReference type="Proteomes" id="UP000247005">
    <property type="component" value="Unassembled WGS sequence"/>
</dbReference>
<accession>A0A2P5GNT8</accession>
<dbReference type="InterPro" id="IPR000801">
    <property type="entry name" value="Esterase-like"/>
</dbReference>
<keyword evidence="2" id="KW-0378">Hydrolase</keyword>
<dbReference type="OrthoDB" id="9784036at2"/>
<evidence type="ECO:0000313" key="3">
    <source>
        <dbReference type="EMBL" id="POP44037.1"/>
    </source>
</evidence>
<evidence type="ECO:0000313" key="5">
    <source>
        <dbReference type="Proteomes" id="UP000237073"/>
    </source>
</evidence>
<sequence length="315" mass="35290">MDSRTRQHDRLRRALLSTFSCIVLLYGAKGYARPDMKPLGPNIADKGSAFYHFRVEQFDSADGKRHYKVWTAIPNKKPAPSGYPVLYMLDGNAVMGRLSEMLLQQLAEKTPPVIIAIGYQTDLPFDANSRAWDYTPVREAKDEKAAENGRNRREMGGSTGFRQLLEQQIAAKAEQGININPDRRGLWGHSYGGLFVLDSWLSSSFFRSYYSASPSLGQGYLPLLNRLTAVDKTRYCDKHLFLMEGTASPGKNVQTQAPDILPRIHDVVSVLQGDGIAVEYWDYPGLTHGPMFDASFNSALRDMSIREADRSACQK</sequence>
<dbReference type="InterPro" id="IPR029058">
    <property type="entry name" value="AB_hydrolase_fold"/>
</dbReference>
<dbReference type="PANTHER" id="PTHR40841">
    <property type="entry name" value="SIDEROPHORE TRIACETYLFUSARININE C ESTERASE"/>
    <property type="match status" value="1"/>
</dbReference>
<name>A0A2P5GNT8_9ENTR</name>
<dbReference type="EMBL" id="PQGD01000011">
    <property type="protein sequence ID" value="POP48209.1"/>
    <property type="molecule type" value="Genomic_DNA"/>
</dbReference>
<comment type="caution">
    <text evidence="4">The sequence shown here is derived from an EMBL/GenBank/DDBJ whole genome shotgun (WGS) entry which is preliminary data.</text>
</comment>
<evidence type="ECO:0000313" key="6">
    <source>
        <dbReference type="Proteomes" id="UP000247005"/>
    </source>
</evidence>
<reference evidence="5 6" key="1">
    <citation type="submission" date="2018-01" db="EMBL/GenBank/DDBJ databases">
        <title>Superficieibacter electus gen. nov., sp. nov., an extended-spectrum beta-lactamase possessing member of the Enterobacteriaceae family, isolated from intensive care unit surfaces.</title>
        <authorList>
            <person name="Potter R.F."/>
            <person name="D'Souza A.W."/>
        </authorList>
    </citation>
    <scope>NUCLEOTIDE SEQUENCE [LARGE SCALE GENOMIC DNA]</scope>
    <source>
        <strain evidence="4 6">BP-1</strain>
        <strain evidence="3 5">BP-2</strain>
    </source>
</reference>
<dbReference type="PANTHER" id="PTHR40841:SF2">
    <property type="entry name" value="SIDEROPHORE-DEGRADING ESTERASE (EUROFUNG)"/>
    <property type="match status" value="1"/>
</dbReference>
<evidence type="ECO:0000256" key="2">
    <source>
        <dbReference type="ARBA" id="ARBA00022801"/>
    </source>
</evidence>
<dbReference type="EMBL" id="PQGE01000011">
    <property type="protein sequence ID" value="POP44037.1"/>
    <property type="molecule type" value="Genomic_DNA"/>
</dbReference>
<dbReference type="Gene3D" id="3.40.50.1820">
    <property type="entry name" value="alpha/beta hydrolase"/>
    <property type="match status" value="1"/>
</dbReference>
<evidence type="ECO:0000256" key="1">
    <source>
        <dbReference type="ARBA" id="ARBA00005622"/>
    </source>
</evidence>
<dbReference type="GO" id="GO:0016788">
    <property type="term" value="F:hydrolase activity, acting on ester bonds"/>
    <property type="evidence" value="ECO:0007669"/>
    <property type="project" value="TreeGrafter"/>
</dbReference>
<dbReference type="Proteomes" id="UP000237073">
    <property type="component" value="Unassembled WGS sequence"/>
</dbReference>
<dbReference type="InterPro" id="IPR052558">
    <property type="entry name" value="Siderophore_Hydrolase_D"/>
</dbReference>
<dbReference type="SUPFAM" id="SSF53474">
    <property type="entry name" value="alpha/beta-Hydrolases"/>
    <property type="match status" value="1"/>
</dbReference>
<dbReference type="AlphaFoldDB" id="A0A2P5GNT8"/>
<dbReference type="Pfam" id="PF00756">
    <property type="entry name" value="Esterase"/>
    <property type="match status" value="1"/>
</dbReference>
<gene>
    <name evidence="4" type="ORF">CHU32_15375</name>
    <name evidence="3" type="ORF">CHU33_13685</name>
</gene>
<evidence type="ECO:0000313" key="4">
    <source>
        <dbReference type="EMBL" id="POP48209.1"/>
    </source>
</evidence>
<keyword evidence="5" id="KW-1185">Reference proteome</keyword>
<proteinExistence type="inferred from homology"/>
<dbReference type="RefSeq" id="WP_103676641.1">
    <property type="nucleotide sequence ID" value="NZ_PQGD01000011.1"/>
</dbReference>
<comment type="similarity">
    <text evidence="1">Belongs to the esterase D family.</text>
</comment>
<protein>
    <submittedName>
        <fullName evidence="4">Salmochelin siderophore protein IroE</fullName>
    </submittedName>
</protein>
<organism evidence="4 6">
    <name type="scientific">Superficieibacter electus</name>
    <dbReference type="NCBI Taxonomy" id="2022662"/>
    <lineage>
        <taxon>Bacteria</taxon>
        <taxon>Pseudomonadati</taxon>
        <taxon>Pseudomonadota</taxon>
        <taxon>Gammaproteobacteria</taxon>
        <taxon>Enterobacterales</taxon>
        <taxon>Enterobacteriaceae</taxon>
        <taxon>Superficieibacter</taxon>
    </lineage>
</organism>